<dbReference type="GO" id="GO:0003677">
    <property type="term" value="F:DNA binding"/>
    <property type="evidence" value="ECO:0007669"/>
    <property type="project" value="UniProtKB-KW"/>
</dbReference>
<keyword evidence="2" id="KW-0663">Pyridoxal phosphate</keyword>
<organism evidence="7 8">
    <name type="scientific">Candidatus Ignatzschineria merdigallinarum</name>
    <dbReference type="NCBI Taxonomy" id="2838621"/>
    <lineage>
        <taxon>Bacteria</taxon>
        <taxon>Pseudomonadati</taxon>
        <taxon>Pseudomonadota</taxon>
        <taxon>Gammaproteobacteria</taxon>
        <taxon>Cardiobacteriales</taxon>
        <taxon>Ignatzschineriaceae</taxon>
        <taxon>Ignatzschineria</taxon>
    </lineage>
</organism>
<comment type="similarity">
    <text evidence="1">In the C-terminal section; belongs to the class-I pyridoxal-phosphate-dependent aminotransferase family.</text>
</comment>
<evidence type="ECO:0000256" key="4">
    <source>
        <dbReference type="ARBA" id="ARBA00023125"/>
    </source>
</evidence>
<dbReference type="GO" id="GO:0008483">
    <property type="term" value="F:transaminase activity"/>
    <property type="evidence" value="ECO:0007669"/>
    <property type="project" value="UniProtKB-KW"/>
</dbReference>
<dbReference type="Proteomes" id="UP000823934">
    <property type="component" value="Unassembled WGS sequence"/>
</dbReference>
<proteinExistence type="inferred from homology"/>
<dbReference type="PANTHER" id="PTHR46577:SF1">
    <property type="entry name" value="HTH-TYPE TRANSCRIPTIONAL REGULATORY PROTEIN GABR"/>
    <property type="match status" value="1"/>
</dbReference>
<evidence type="ECO:0000256" key="3">
    <source>
        <dbReference type="ARBA" id="ARBA00023015"/>
    </source>
</evidence>
<evidence type="ECO:0000256" key="5">
    <source>
        <dbReference type="ARBA" id="ARBA00023163"/>
    </source>
</evidence>
<accession>A0A9D1Q5Q9</accession>
<dbReference type="GO" id="GO:0030170">
    <property type="term" value="F:pyridoxal phosphate binding"/>
    <property type="evidence" value="ECO:0007669"/>
    <property type="project" value="InterPro"/>
</dbReference>
<sequence>MKQRAIFPALQLSEGALNEQVYKAIHNAILTGQLPAGTKIPSSRHLSEMMMVSRNTIIQGIDRLIDEGYLETRQGSGTYVTQNIPDHLLLEIQNKPPKLDQISPPKLNRTIAALQPRWQQYQKKAKPASIFKVGVGCTDLFPHTIWSRLLGRISRHSHKAIANYNDVMGYRPLREAIAKYLTTTRGVQTDADSIMIVNGTQQAINLTIQVLLNAGEEVILDDPGYDGALGAFLTREINVHRLQSDEEGMDIPFAEKHFPNTRLIYSTPSHQFPLGDTLSLSRRLQLLEWANAGDRWIFEDDYNGEFRYRSRAIQALQGLDHHHRVLYSGTFSKMFYPGFRLGYIALPPSLIEPFKIAKYYADACNSFLEQAVLASFITEGEYAKHVRRIRKACLERKNALRASVEMHFQESLTIPSTDSGIHSIAWLHHSEDLPLLMEAASQLQLGIQSLDRYRHQTSSQKALLFGFAAHPPDQIEQHIQQFSNRFYALKNAESQRKAKGKTS</sequence>
<dbReference type="InterPro" id="IPR015424">
    <property type="entry name" value="PyrdxlP-dep_Trfase"/>
</dbReference>
<dbReference type="GO" id="GO:0003700">
    <property type="term" value="F:DNA-binding transcription factor activity"/>
    <property type="evidence" value="ECO:0007669"/>
    <property type="project" value="InterPro"/>
</dbReference>
<dbReference type="PANTHER" id="PTHR46577">
    <property type="entry name" value="HTH-TYPE TRANSCRIPTIONAL REGULATORY PROTEIN GABR"/>
    <property type="match status" value="1"/>
</dbReference>
<dbReference type="Gene3D" id="1.10.10.10">
    <property type="entry name" value="Winged helix-like DNA-binding domain superfamily/Winged helix DNA-binding domain"/>
    <property type="match status" value="1"/>
</dbReference>
<dbReference type="EMBL" id="DXHP01000164">
    <property type="protein sequence ID" value="HIW07102.1"/>
    <property type="molecule type" value="Genomic_DNA"/>
</dbReference>
<dbReference type="InterPro" id="IPR000524">
    <property type="entry name" value="Tscrpt_reg_HTH_GntR"/>
</dbReference>
<gene>
    <name evidence="7" type="ORF">H9889_07230</name>
</gene>
<evidence type="ECO:0000313" key="7">
    <source>
        <dbReference type="EMBL" id="HIW07102.1"/>
    </source>
</evidence>
<evidence type="ECO:0000259" key="6">
    <source>
        <dbReference type="PROSITE" id="PS50949"/>
    </source>
</evidence>
<keyword evidence="7" id="KW-0032">Aminotransferase</keyword>
<dbReference type="SMART" id="SM00345">
    <property type="entry name" value="HTH_GNTR"/>
    <property type="match status" value="1"/>
</dbReference>
<dbReference type="Pfam" id="PF00392">
    <property type="entry name" value="GntR"/>
    <property type="match status" value="1"/>
</dbReference>
<dbReference type="Pfam" id="PF00155">
    <property type="entry name" value="Aminotran_1_2"/>
    <property type="match status" value="1"/>
</dbReference>
<evidence type="ECO:0000256" key="2">
    <source>
        <dbReference type="ARBA" id="ARBA00022898"/>
    </source>
</evidence>
<dbReference type="PROSITE" id="PS50949">
    <property type="entry name" value="HTH_GNTR"/>
    <property type="match status" value="1"/>
</dbReference>
<keyword evidence="4" id="KW-0238">DNA-binding</keyword>
<name>A0A9D1Q5Q9_9GAMM</name>
<comment type="caution">
    <text evidence="7">The sequence shown here is derived from an EMBL/GenBank/DDBJ whole genome shotgun (WGS) entry which is preliminary data.</text>
</comment>
<dbReference type="InterPro" id="IPR015421">
    <property type="entry name" value="PyrdxlP-dep_Trfase_major"/>
</dbReference>
<dbReference type="InterPro" id="IPR051446">
    <property type="entry name" value="HTH_trans_reg/aminotransferase"/>
</dbReference>
<keyword evidence="3" id="KW-0805">Transcription regulation</keyword>
<reference evidence="7" key="2">
    <citation type="submission" date="2021-04" db="EMBL/GenBank/DDBJ databases">
        <authorList>
            <person name="Gilroy R."/>
        </authorList>
    </citation>
    <scope>NUCLEOTIDE SEQUENCE</scope>
    <source>
        <strain evidence="7">CHK160-9182</strain>
    </source>
</reference>
<dbReference type="InterPro" id="IPR004839">
    <property type="entry name" value="Aminotransferase_I/II_large"/>
</dbReference>
<protein>
    <submittedName>
        <fullName evidence="7">PLP-dependent aminotransferase family protein</fullName>
    </submittedName>
</protein>
<keyword evidence="7" id="KW-0808">Transferase</keyword>
<dbReference type="SUPFAM" id="SSF46785">
    <property type="entry name" value="Winged helix' DNA-binding domain"/>
    <property type="match status" value="1"/>
</dbReference>
<dbReference type="CDD" id="cd00609">
    <property type="entry name" value="AAT_like"/>
    <property type="match status" value="1"/>
</dbReference>
<dbReference type="SUPFAM" id="SSF53383">
    <property type="entry name" value="PLP-dependent transferases"/>
    <property type="match status" value="1"/>
</dbReference>
<evidence type="ECO:0000313" key="8">
    <source>
        <dbReference type="Proteomes" id="UP000823934"/>
    </source>
</evidence>
<reference evidence="7" key="1">
    <citation type="journal article" date="2021" name="PeerJ">
        <title>Extensive microbial diversity within the chicken gut microbiome revealed by metagenomics and culture.</title>
        <authorList>
            <person name="Gilroy R."/>
            <person name="Ravi A."/>
            <person name="Getino M."/>
            <person name="Pursley I."/>
            <person name="Horton D.L."/>
            <person name="Alikhan N.F."/>
            <person name="Baker D."/>
            <person name="Gharbi K."/>
            <person name="Hall N."/>
            <person name="Watson M."/>
            <person name="Adriaenssens E.M."/>
            <person name="Foster-Nyarko E."/>
            <person name="Jarju S."/>
            <person name="Secka A."/>
            <person name="Antonio M."/>
            <person name="Oren A."/>
            <person name="Chaudhuri R.R."/>
            <person name="La Ragione R."/>
            <person name="Hildebrand F."/>
            <person name="Pallen M.J."/>
        </authorList>
    </citation>
    <scope>NUCLEOTIDE SEQUENCE</scope>
    <source>
        <strain evidence="7">CHK160-9182</strain>
    </source>
</reference>
<dbReference type="CDD" id="cd07377">
    <property type="entry name" value="WHTH_GntR"/>
    <property type="match status" value="1"/>
</dbReference>
<keyword evidence="5" id="KW-0804">Transcription</keyword>
<dbReference type="InterPro" id="IPR036388">
    <property type="entry name" value="WH-like_DNA-bd_sf"/>
</dbReference>
<dbReference type="InterPro" id="IPR036390">
    <property type="entry name" value="WH_DNA-bd_sf"/>
</dbReference>
<dbReference type="Gene3D" id="3.40.640.10">
    <property type="entry name" value="Type I PLP-dependent aspartate aminotransferase-like (Major domain)"/>
    <property type="match status" value="1"/>
</dbReference>
<evidence type="ECO:0000256" key="1">
    <source>
        <dbReference type="ARBA" id="ARBA00005384"/>
    </source>
</evidence>
<feature type="domain" description="HTH gntR-type" evidence="6">
    <location>
        <begin position="15"/>
        <end position="83"/>
    </location>
</feature>
<dbReference type="AlphaFoldDB" id="A0A9D1Q5Q9"/>